<keyword evidence="1" id="KW-0732">Signal</keyword>
<dbReference type="InterPro" id="IPR025649">
    <property type="entry name" value="DUF4360"/>
</dbReference>
<organism evidence="2 3">
    <name type="scientific">Cryptosporangium japonicum</name>
    <dbReference type="NCBI Taxonomy" id="80872"/>
    <lineage>
        <taxon>Bacteria</taxon>
        <taxon>Bacillati</taxon>
        <taxon>Actinomycetota</taxon>
        <taxon>Actinomycetes</taxon>
        <taxon>Cryptosporangiales</taxon>
        <taxon>Cryptosporangiaceae</taxon>
        <taxon>Cryptosporangium</taxon>
    </lineage>
</organism>
<dbReference type="RefSeq" id="WP_425558123.1">
    <property type="nucleotide sequence ID" value="NZ_BAAAGX010000007.1"/>
</dbReference>
<reference evidence="2 3" key="1">
    <citation type="journal article" date="2019" name="Int. J. Syst. Evol. Microbiol.">
        <title>The Global Catalogue of Microorganisms (GCM) 10K type strain sequencing project: providing services to taxonomists for standard genome sequencing and annotation.</title>
        <authorList>
            <consortium name="The Broad Institute Genomics Platform"/>
            <consortium name="The Broad Institute Genome Sequencing Center for Infectious Disease"/>
            <person name="Wu L."/>
            <person name="Ma J."/>
        </authorList>
    </citation>
    <scope>NUCLEOTIDE SEQUENCE [LARGE SCALE GENOMIC DNA]</scope>
    <source>
        <strain evidence="2 3">JCM 10425</strain>
    </source>
</reference>
<dbReference type="EMBL" id="BAAAGX010000007">
    <property type="protein sequence ID" value="GAA0232502.1"/>
    <property type="molecule type" value="Genomic_DNA"/>
</dbReference>
<keyword evidence="3" id="KW-1185">Reference proteome</keyword>
<comment type="caution">
    <text evidence="2">The sequence shown here is derived from an EMBL/GenBank/DDBJ whole genome shotgun (WGS) entry which is preliminary data.</text>
</comment>
<dbReference type="Proteomes" id="UP001500967">
    <property type="component" value="Unassembled WGS sequence"/>
</dbReference>
<feature type="signal peptide" evidence="1">
    <location>
        <begin position="1"/>
        <end position="32"/>
    </location>
</feature>
<evidence type="ECO:0000256" key="1">
    <source>
        <dbReference type="SAM" id="SignalP"/>
    </source>
</evidence>
<dbReference type="Pfam" id="PF14273">
    <property type="entry name" value="DUF4360"/>
    <property type="match status" value="1"/>
</dbReference>
<dbReference type="PANTHER" id="PTHR38847:SF1">
    <property type="entry name" value="PSEUDOURIDINE SYNTHASE RSUA_RLUA-LIKE DOMAIN-CONTAINING PROTEIN"/>
    <property type="match status" value="1"/>
</dbReference>
<accession>A0ABN0TXB7</accession>
<sequence>MTSNTARTRFRRGFTALTLVLAALALGAPARAAMPLTPPPDHVVVDLVTVNGSGCPEGTAAVSLSQDATAFTVTYSAYLARVGPGAHATEFRRNCQLGLRVHVPQGFTYAVAKADYRGYASLARGARAVEQASYYFQGATPTARMRHDFTGPYDGDWQKTDSVGVAALAWARCGAFRDLNINTELRVARGTSRATATSLISMDSTDTSFSTLYHLAWKRC</sequence>
<protein>
    <submittedName>
        <fullName evidence="2">DUF4360 domain-containing protein</fullName>
    </submittedName>
</protein>
<evidence type="ECO:0000313" key="3">
    <source>
        <dbReference type="Proteomes" id="UP001500967"/>
    </source>
</evidence>
<gene>
    <name evidence="2" type="ORF">GCM10009539_17340</name>
</gene>
<proteinExistence type="predicted"/>
<feature type="chain" id="PRO_5047433784" evidence="1">
    <location>
        <begin position="33"/>
        <end position="220"/>
    </location>
</feature>
<dbReference type="PANTHER" id="PTHR38847">
    <property type="match status" value="1"/>
</dbReference>
<name>A0ABN0TXB7_9ACTN</name>
<evidence type="ECO:0000313" key="2">
    <source>
        <dbReference type="EMBL" id="GAA0232502.1"/>
    </source>
</evidence>